<sequence>MQQALQAVEGLKQGCQVMEVTSMLTFAGALVTVPAGEEAYDRLIFCTCAMGATSPPPPSTLRVYRSGLLYGKRAATPTGAPLGEAVR</sequence>
<dbReference type="Proteomes" id="UP001295444">
    <property type="component" value="Chromosome 04"/>
</dbReference>
<accession>A0AAD1S261</accession>
<evidence type="ECO:0000313" key="2">
    <source>
        <dbReference type="Proteomes" id="UP001295444"/>
    </source>
</evidence>
<evidence type="ECO:0000313" key="1">
    <source>
        <dbReference type="EMBL" id="CAH2286146.1"/>
    </source>
</evidence>
<protein>
    <submittedName>
        <fullName evidence="1">Uncharacterized protein</fullName>
    </submittedName>
</protein>
<name>A0AAD1S261_PELCU</name>
<dbReference type="EMBL" id="OW240915">
    <property type="protein sequence ID" value="CAH2286146.1"/>
    <property type="molecule type" value="Genomic_DNA"/>
</dbReference>
<proteinExistence type="predicted"/>
<feature type="non-terminal residue" evidence="1">
    <location>
        <position position="87"/>
    </location>
</feature>
<gene>
    <name evidence="1" type="ORF">PECUL_23A002109</name>
</gene>
<reference evidence="1" key="1">
    <citation type="submission" date="2022-03" db="EMBL/GenBank/DDBJ databases">
        <authorList>
            <person name="Alioto T."/>
            <person name="Alioto T."/>
            <person name="Gomez Garrido J."/>
        </authorList>
    </citation>
    <scope>NUCLEOTIDE SEQUENCE</scope>
</reference>
<dbReference type="AlphaFoldDB" id="A0AAD1S261"/>
<keyword evidence="2" id="KW-1185">Reference proteome</keyword>
<organism evidence="1 2">
    <name type="scientific">Pelobates cultripes</name>
    <name type="common">Western spadefoot toad</name>
    <dbReference type="NCBI Taxonomy" id="61616"/>
    <lineage>
        <taxon>Eukaryota</taxon>
        <taxon>Metazoa</taxon>
        <taxon>Chordata</taxon>
        <taxon>Craniata</taxon>
        <taxon>Vertebrata</taxon>
        <taxon>Euteleostomi</taxon>
        <taxon>Amphibia</taxon>
        <taxon>Batrachia</taxon>
        <taxon>Anura</taxon>
        <taxon>Pelobatoidea</taxon>
        <taxon>Pelobatidae</taxon>
        <taxon>Pelobates</taxon>
    </lineage>
</organism>